<dbReference type="AlphaFoldDB" id="A0A2T8IG56"/>
<feature type="transmembrane region" description="Helical" evidence="1">
    <location>
        <begin position="25"/>
        <end position="47"/>
    </location>
</feature>
<name>A0A2T8IG56_9POAL</name>
<gene>
    <name evidence="2" type="ORF">PAHAL_6G117400</name>
</gene>
<keyword evidence="1" id="KW-1133">Transmembrane helix</keyword>
<dbReference type="Proteomes" id="UP000243499">
    <property type="component" value="Chromosome 6"/>
</dbReference>
<keyword evidence="1" id="KW-0812">Transmembrane</keyword>
<reference evidence="2" key="1">
    <citation type="submission" date="2018-04" db="EMBL/GenBank/DDBJ databases">
        <title>WGS assembly of Panicum hallii.</title>
        <authorList>
            <person name="Lovell J."/>
            <person name="Jenkins J."/>
            <person name="Lowry D."/>
            <person name="Mamidi S."/>
            <person name="Sreedasyam A."/>
            <person name="Weng X."/>
            <person name="Barry K."/>
            <person name="Bonette J."/>
            <person name="Campitelli B."/>
            <person name="Daum C."/>
            <person name="Gordon S."/>
            <person name="Gould B."/>
            <person name="Lipzen A."/>
            <person name="Macqueen A."/>
            <person name="Palacio-Mejia J."/>
            <person name="Plott C."/>
            <person name="Shakirov E."/>
            <person name="Shu S."/>
            <person name="Yoshinaga Y."/>
            <person name="Zane M."/>
            <person name="Rokhsar D."/>
            <person name="Grimwood J."/>
            <person name="Schmutz J."/>
            <person name="Juenger T."/>
        </authorList>
    </citation>
    <scope>NUCLEOTIDE SEQUENCE [LARGE SCALE GENOMIC DNA]</scope>
    <source>
        <strain evidence="2">FIL2</strain>
    </source>
</reference>
<dbReference type="Gramene" id="PVH36596">
    <property type="protein sequence ID" value="PVH36596"/>
    <property type="gene ID" value="PAHAL_6G117400"/>
</dbReference>
<evidence type="ECO:0000313" key="2">
    <source>
        <dbReference type="EMBL" id="PVH36596.1"/>
    </source>
</evidence>
<accession>A0A2T8IG56</accession>
<evidence type="ECO:0000256" key="1">
    <source>
        <dbReference type="SAM" id="Phobius"/>
    </source>
</evidence>
<proteinExistence type="predicted"/>
<organism evidence="2">
    <name type="scientific">Panicum hallii</name>
    <dbReference type="NCBI Taxonomy" id="206008"/>
    <lineage>
        <taxon>Eukaryota</taxon>
        <taxon>Viridiplantae</taxon>
        <taxon>Streptophyta</taxon>
        <taxon>Embryophyta</taxon>
        <taxon>Tracheophyta</taxon>
        <taxon>Spermatophyta</taxon>
        <taxon>Magnoliopsida</taxon>
        <taxon>Liliopsida</taxon>
        <taxon>Poales</taxon>
        <taxon>Poaceae</taxon>
        <taxon>PACMAD clade</taxon>
        <taxon>Panicoideae</taxon>
        <taxon>Panicodae</taxon>
        <taxon>Paniceae</taxon>
        <taxon>Panicinae</taxon>
        <taxon>Panicum</taxon>
        <taxon>Panicum sect. Panicum</taxon>
    </lineage>
</organism>
<keyword evidence="1" id="KW-0472">Membrane</keyword>
<sequence length="54" mass="5974">MSSSIAPHSARYLAVDPLHSSVRSWLHFDFAVILLVDSWVSGGAISFHSRVSYL</sequence>
<dbReference type="EMBL" id="CM008051">
    <property type="protein sequence ID" value="PVH36596.1"/>
    <property type="molecule type" value="Genomic_DNA"/>
</dbReference>
<protein>
    <submittedName>
        <fullName evidence="2">Uncharacterized protein</fullName>
    </submittedName>
</protein>